<evidence type="ECO:0000313" key="2">
    <source>
        <dbReference type="Proteomes" id="UP000005336"/>
    </source>
</evidence>
<evidence type="ECO:0000313" key="1">
    <source>
        <dbReference type="EMBL" id="EGZ49951.1"/>
    </source>
</evidence>
<reference evidence="1 2" key="1">
    <citation type="submission" date="2011-06" db="EMBL/GenBank/DDBJ databases">
        <authorList>
            <person name="Muzny D."/>
            <person name="Qin X."/>
            <person name="Deng J."/>
            <person name="Jiang H."/>
            <person name="Liu Y."/>
            <person name="Qu J."/>
            <person name="Song X.-Z."/>
            <person name="Zhang L."/>
            <person name="Thornton R."/>
            <person name="Coyle M."/>
            <person name="Francisco L."/>
            <person name="Jackson L."/>
            <person name="Javaid M."/>
            <person name="Korchina V."/>
            <person name="Kovar C."/>
            <person name="Mata R."/>
            <person name="Mathew T."/>
            <person name="Ngo R."/>
            <person name="Nguyen L."/>
            <person name="Nguyen N."/>
            <person name="Okwuonu G."/>
            <person name="Ongeri F."/>
            <person name="Pham C."/>
            <person name="Simmons D."/>
            <person name="Wilczek-Boney K."/>
            <person name="Hale W."/>
            <person name="Jakkamsetti A."/>
            <person name="Pham P."/>
            <person name="Ruth R."/>
            <person name="San Lucas F."/>
            <person name="Warren J."/>
            <person name="Zhang J."/>
            <person name="Zhao Z."/>
            <person name="Zhou C."/>
            <person name="Zhu D."/>
            <person name="Lee S."/>
            <person name="Bess C."/>
            <person name="Blankenburg K."/>
            <person name="Forbes L."/>
            <person name="Fu Q."/>
            <person name="Gubbala S."/>
            <person name="Hirani K."/>
            <person name="Jayaseelan J.C."/>
            <person name="Lara F."/>
            <person name="Munidasa M."/>
            <person name="Palculict T."/>
            <person name="Patil S."/>
            <person name="Pu L.-L."/>
            <person name="Saada N."/>
            <person name="Tang L."/>
            <person name="Weissenberger G."/>
            <person name="Zhu Y."/>
            <person name="Hemphill L."/>
            <person name="Shang Y."/>
            <person name="Youmans B."/>
            <person name="Ayvaz T."/>
            <person name="Ross M."/>
            <person name="Santibanez J."/>
            <person name="Aqrawi P."/>
            <person name="Gross S."/>
            <person name="Joshi V."/>
            <person name="Fowler G."/>
            <person name="Nazareth L."/>
            <person name="Reid J."/>
            <person name="Worley K."/>
            <person name="Petrosino J."/>
            <person name="Highlander S."/>
            <person name="Gibbs R."/>
        </authorList>
    </citation>
    <scope>NUCLEOTIDE SEQUENCE [LARGE SCALE GENOMIC DNA]</scope>
    <source>
        <strain evidence="1 2">9715</strain>
    </source>
</reference>
<dbReference type="AlphaFoldDB" id="G4CND7"/>
<name>G4CND7_9NEIS</name>
<dbReference type="PATRIC" id="fig|1030841.3.peg.588"/>
<dbReference type="HOGENOM" id="CLU_2106358_0_0_4"/>
<sequence length="115" mass="13226">MWLQCNGESDPQIQHYQSFCSPSYAILLPPVTNLYTGYTNESGENSTVKVEALLFSLPDMRFITSVYTPVPKPTENKMFTVKYLKIEPQAHRHVATGEIMEYTFDFEPIVLEENK</sequence>
<proteinExistence type="predicted"/>
<accession>G4CND7</accession>
<keyword evidence="2" id="KW-1185">Reference proteome</keyword>
<dbReference type="EMBL" id="AGAZ01000026">
    <property type="protein sequence ID" value="EGZ49951.1"/>
    <property type="molecule type" value="Genomic_DNA"/>
</dbReference>
<comment type="caution">
    <text evidence="1">The sequence shown here is derived from an EMBL/GenBank/DDBJ whole genome shotgun (WGS) entry which is preliminary data.</text>
</comment>
<organism evidence="1 2">
    <name type="scientific">Neisseria wadsworthii 9715</name>
    <dbReference type="NCBI Taxonomy" id="1030841"/>
    <lineage>
        <taxon>Bacteria</taxon>
        <taxon>Pseudomonadati</taxon>
        <taxon>Pseudomonadota</taxon>
        <taxon>Betaproteobacteria</taxon>
        <taxon>Neisseriales</taxon>
        <taxon>Neisseriaceae</taxon>
        <taxon>Neisseria</taxon>
    </lineage>
</organism>
<gene>
    <name evidence="1" type="ORF">HMPREF9370_0596</name>
</gene>
<protein>
    <submittedName>
        <fullName evidence="1">Uncharacterized protein</fullName>
    </submittedName>
</protein>
<dbReference type="Proteomes" id="UP000005336">
    <property type="component" value="Unassembled WGS sequence"/>
</dbReference>
<dbReference type="RefSeq" id="WP_009115742.1">
    <property type="nucleotide sequence ID" value="NZ_JH165159.1"/>
</dbReference>